<dbReference type="InterPro" id="IPR012822">
    <property type="entry name" value="SucroseP_synth_GlycoTrfase_dom"/>
</dbReference>
<dbReference type="InterPro" id="IPR000368">
    <property type="entry name" value="Sucrose_synth_GT-B1"/>
</dbReference>
<feature type="domain" description="Glycosyl transferase family 1" evidence="7">
    <location>
        <begin position="257"/>
        <end position="431"/>
    </location>
</feature>
<dbReference type="Pfam" id="PF00862">
    <property type="entry name" value="GT-B_Sucrose_synth"/>
    <property type="match status" value="1"/>
</dbReference>
<dbReference type="PANTHER" id="PTHR46039:SF5">
    <property type="entry name" value="SUCROSE-PHOSPHATE SYNTHASE 3-RELATED"/>
    <property type="match status" value="1"/>
</dbReference>
<dbReference type="NCBIfam" id="TIGR02472">
    <property type="entry name" value="sucr_P_syn_N"/>
    <property type="match status" value="1"/>
</dbReference>
<dbReference type="SFLD" id="SFLDS00003">
    <property type="entry name" value="Haloacid_Dehalogenase"/>
    <property type="match status" value="1"/>
</dbReference>
<evidence type="ECO:0000256" key="1">
    <source>
        <dbReference type="ARBA" id="ARBA00006530"/>
    </source>
</evidence>
<reference evidence="10" key="1">
    <citation type="submission" date="2015-04" db="EMBL/GenBank/DDBJ databases">
        <authorList>
            <person name="Syromyatnikov M.Y."/>
            <person name="Popov V.N."/>
        </authorList>
    </citation>
    <scope>NUCLEOTIDE SEQUENCE</scope>
    <source>
        <strain evidence="10">MO-1</strain>
    </source>
</reference>
<dbReference type="PANTHER" id="PTHR46039">
    <property type="entry name" value="SUCROSE-PHOSPHATE SYNTHASE 3-RELATED"/>
    <property type="match status" value="1"/>
</dbReference>
<evidence type="ECO:0000259" key="7">
    <source>
        <dbReference type="Pfam" id="PF00534"/>
    </source>
</evidence>
<dbReference type="Gene3D" id="3.90.1070.10">
    <property type="match status" value="1"/>
</dbReference>
<evidence type="ECO:0000313" key="10">
    <source>
        <dbReference type="EMBL" id="CRH05789.1"/>
    </source>
</evidence>
<dbReference type="EMBL" id="LO017727">
    <property type="protein sequence ID" value="CRH05789.1"/>
    <property type="molecule type" value="Genomic_DNA"/>
</dbReference>
<accession>A0A1S7LI56</accession>
<evidence type="ECO:0000256" key="2">
    <source>
        <dbReference type="ARBA" id="ARBA00012536"/>
    </source>
</evidence>
<comment type="catalytic activity">
    <reaction evidence="5">
        <text>beta-D-fructose 6-phosphate + UDP-alpha-D-glucose = sucrose 6(F)-phosphate + UDP + H(+)</text>
        <dbReference type="Rhea" id="RHEA:22172"/>
        <dbReference type="ChEBI" id="CHEBI:15378"/>
        <dbReference type="ChEBI" id="CHEBI:57634"/>
        <dbReference type="ChEBI" id="CHEBI:57723"/>
        <dbReference type="ChEBI" id="CHEBI:58223"/>
        <dbReference type="ChEBI" id="CHEBI:58885"/>
        <dbReference type="EC" id="2.4.1.14"/>
    </reaction>
</comment>
<evidence type="ECO:0000259" key="9">
    <source>
        <dbReference type="Pfam" id="PF05116"/>
    </source>
</evidence>
<dbReference type="InterPro" id="IPR006380">
    <property type="entry name" value="SPP-like_dom"/>
</dbReference>
<organism evidence="10">
    <name type="scientific">Magnetococcus massalia (strain MO-1)</name>
    <dbReference type="NCBI Taxonomy" id="451514"/>
    <lineage>
        <taxon>Bacteria</taxon>
        <taxon>Pseudomonadati</taxon>
        <taxon>Pseudomonadota</taxon>
        <taxon>Magnetococcia</taxon>
        <taxon>Magnetococcales</taxon>
        <taxon>Magnetococcaceae</taxon>
        <taxon>Magnetococcus</taxon>
    </lineage>
</organism>
<evidence type="ECO:0000256" key="6">
    <source>
        <dbReference type="SAM" id="MobiDB-lite"/>
    </source>
</evidence>
<dbReference type="SFLD" id="SFLDG01141">
    <property type="entry name" value="C2.B.1:_Sucrose_Phosphatase_Li"/>
    <property type="match status" value="1"/>
</dbReference>
<dbReference type="NCBIfam" id="TIGR02471">
    <property type="entry name" value="sucr_syn_bact_C"/>
    <property type="match status" value="1"/>
</dbReference>
<dbReference type="InterPro" id="IPR023214">
    <property type="entry name" value="HAD_sf"/>
</dbReference>
<sequence>MRAEQNPPEYPLYIVLVSVHGLIRGKSPELGCDADTGGQITYVLELARALGRHPGVGRVDLFTRQVFDNKVDKAYSVPEEVLDDDGKVRIIRFPCGPRRYLRKESLWPHLPLLGDNTLTYFRRIGRIPDVIHSHYADAGLVATDLARKLGVLHVHTGHSLGRVKRERLLEKGVAESTIEERYNIRCRIEAEEVTLGNADCIIASTWQEVEDQYAQYEYYDPKSMWVIPPGVDLKRYQPPERWSDFDPPIRKELHRFLNDPKKPMILALSRADERKNIHTLIQAYAENETLRQKANLVVVAGNRDDINTLDRGARKVFKQILQQLDRYDLYGSLAIPKHHAPEDVPSLYHLASKKRGVFVNPALTEPFGLTLLEAAASGLPVVATHDGGPRDILSHCRNGVLIDPLDADAMGQTLLDAISDRPRWRRWARSGLKGAHTHYSWDGHVVQYLKMIHRRLKRQHKRQQAKTARSKNSSYSSRPRTRLTTVDRILLCDLDNTLLGDAKGLCNLLDLLSSNDHVGFGIATGRSLQSALRELKRWRVPLPDFLITSVGARIFYRRDLVADSAWENHLNYRWERDVIQMALREIPGLRLQAKTEQNPHKLSYYVDPSKLPDREFIVRFLRERDLHARVVYSRNAYLDILPLRASKGLAMAYLALKWGIPLENVLAVGDSANDLDMLQGINMGVVVGNSDDPGLDLLHEDKSILFAQEHYAWGVLEGIEQFRFLAKIKNPNAVEATK</sequence>
<feature type="compositionally biased region" description="Polar residues" evidence="6">
    <location>
        <begin position="465"/>
        <end position="480"/>
    </location>
</feature>
<dbReference type="InterPro" id="IPR036412">
    <property type="entry name" value="HAD-like_sf"/>
</dbReference>
<keyword evidence="3 10" id="KW-0328">Glycosyltransferase</keyword>
<dbReference type="GO" id="GO:0046524">
    <property type="term" value="F:sucrose-phosphate synthase activity"/>
    <property type="evidence" value="ECO:0007669"/>
    <property type="project" value="UniProtKB-EC"/>
</dbReference>
<dbReference type="Pfam" id="PF05116">
    <property type="entry name" value="S6PP"/>
    <property type="match status" value="1"/>
</dbReference>
<feature type="domain" description="Sucrose synthase first GT-B" evidence="8">
    <location>
        <begin position="13"/>
        <end position="220"/>
    </location>
</feature>
<dbReference type="SFLD" id="SFLDG01140">
    <property type="entry name" value="C2.B:_Phosphomannomutase_and_P"/>
    <property type="match status" value="1"/>
</dbReference>
<dbReference type="Gene3D" id="3.40.50.1000">
    <property type="entry name" value="HAD superfamily/HAD-like"/>
    <property type="match status" value="1"/>
</dbReference>
<dbReference type="NCBIfam" id="TIGR01484">
    <property type="entry name" value="HAD-SF-IIB"/>
    <property type="match status" value="1"/>
</dbReference>
<dbReference type="AlphaFoldDB" id="A0A1S7LI56"/>
<dbReference type="InterPro" id="IPR001296">
    <property type="entry name" value="Glyco_trans_1"/>
</dbReference>
<dbReference type="GO" id="GO:0016791">
    <property type="term" value="F:phosphatase activity"/>
    <property type="evidence" value="ECO:0007669"/>
    <property type="project" value="UniProtKB-ARBA"/>
</dbReference>
<dbReference type="SUPFAM" id="SSF56784">
    <property type="entry name" value="HAD-like"/>
    <property type="match status" value="1"/>
</dbReference>
<dbReference type="InterPro" id="IPR006379">
    <property type="entry name" value="HAD-SF_hydro_IIB"/>
</dbReference>
<evidence type="ECO:0000259" key="8">
    <source>
        <dbReference type="Pfam" id="PF00862"/>
    </source>
</evidence>
<dbReference type="Pfam" id="PF00534">
    <property type="entry name" value="Glycos_transf_1"/>
    <property type="match status" value="1"/>
</dbReference>
<comment type="similarity">
    <text evidence="1">Belongs to the glycosyltransferase 1 family.</text>
</comment>
<feature type="domain" description="Sucrose phosphatase-like" evidence="9">
    <location>
        <begin position="488"/>
        <end position="723"/>
    </location>
</feature>
<dbReference type="CDD" id="cd03800">
    <property type="entry name" value="GT4_sucrose_synthase"/>
    <property type="match status" value="1"/>
</dbReference>
<protein>
    <recommendedName>
        <fullName evidence="2">sucrose-phosphate synthase</fullName>
        <ecNumber evidence="2">2.4.1.14</ecNumber>
    </recommendedName>
</protein>
<gene>
    <name evidence="10" type="primary">sps</name>
    <name evidence="10" type="ORF">MAGMO_1603</name>
</gene>
<evidence type="ECO:0000256" key="4">
    <source>
        <dbReference type="ARBA" id="ARBA00022679"/>
    </source>
</evidence>
<dbReference type="InterPro" id="IPR044161">
    <property type="entry name" value="SPS"/>
</dbReference>
<dbReference type="Gene3D" id="3.40.50.2000">
    <property type="entry name" value="Glycogen Phosphorylase B"/>
    <property type="match status" value="2"/>
</dbReference>
<dbReference type="SUPFAM" id="SSF53756">
    <property type="entry name" value="UDP-Glycosyltransferase/glycogen phosphorylase"/>
    <property type="match status" value="1"/>
</dbReference>
<keyword evidence="4 10" id="KW-0808">Transferase</keyword>
<dbReference type="InterPro" id="IPR012821">
    <property type="entry name" value="Sucrose_P_synth_Pase-like_dom"/>
</dbReference>
<evidence type="ECO:0000256" key="5">
    <source>
        <dbReference type="ARBA" id="ARBA00047471"/>
    </source>
</evidence>
<dbReference type="EC" id="2.4.1.14" evidence="2"/>
<name>A0A1S7LI56_MAGMO</name>
<proteinExistence type="inferred from homology"/>
<evidence type="ECO:0000256" key="3">
    <source>
        <dbReference type="ARBA" id="ARBA00022676"/>
    </source>
</evidence>
<feature type="region of interest" description="Disordered" evidence="6">
    <location>
        <begin position="459"/>
        <end position="480"/>
    </location>
</feature>